<name>A0ABP8XA01_9PSEU</name>
<evidence type="ECO:0000259" key="5">
    <source>
        <dbReference type="PROSITE" id="PS50893"/>
    </source>
</evidence>
<organism evidence="6 7">
    <name type="scientific">Pseudonocardia yuanmonensis</name>
    <dbReference type="NCBI Taxonomy" id="1095914"/>
    <lineage>
        <taxon>Bacteria</taxon>
        <taxon>Bacillati</taxon>
        <taxon>Actinomycetota</taxon>
        <taxon>Actinomycetes</taxon>
        <taxon>Pseudonocardiales</taxon>
        <taxon>Pseudonocardiaceae</taxon>
        <taxon>Pseudonocardia</taxon>
    </lineage>
</organism>
<dbReference type="Proteomes" id="UP001500325">
    <property type="component" value="Unassembled WGS sequence"/>
</dbReference>
<comment type="caution">
    <text evidence="6">The sequence shown here is derived from an EMBL/GenBank/DDBJ whole genome shotgun (WGS) entry which is preliminary data.</text>
</comment>
<dbReference type="PROSITE" id="PS50893">
    <property type="entry name" value="ABC_TRANSPORTER_2"/>
    <property type="match status" value="1"/>
</dbReference>
<dbReference type="SUPFAM" id="SSF52540">
    <property type="entry name" value="P-loop containing nucleoside triphosphate hydrolases"/>
    <property type="match status" value="2"/>
</dbReference>
<dbReference type="PANTHER" id="PTHR43790">
    <property type="entry name" value="CARBOHYDRATE TRANSPORT ATP-BINDING PROTEIN MG119-RELATED"/>
    <property type="match status" value="1"/>
</dbReference>
<evidence type="ECO:0000256" key="4">
    <source>
        <dbReference type="ARBA" id="ARBA00022840"/>
    </source>
</evidence>
<keyword evidence="4 6" id="KW-0067">ATP-binding</keyword>
<dbReference type="RefSeq" id="WP_345382745.1">
    <property type="nucleotide sequence ID" value="NZ_BAABIC010000016.1"/>
</dbReference>
<evidence type="ECO:0000313" key="7">
    <source>
        <dbReference type="Proteomes" id="UP001500325"/>
    </source>
</evidence>
<evidence type="ECO:0000256" key="2">
    <source>
        <dbReference type="ARBA" id="ARBA00022737"/>
    </source>
</evidence>
<dbReference type="Gene3D" id="3.40.50.300">
    <property type="entry name" value="P-loop containing nucleotide triphosphate hydrolases"/>
    <property type="match status" value="2"/>
</dbReference>
<accession>A0ABP8XA01</accession>
<dbReference type="GO" id="GO:0005524">
    <property type="term" value="F:ATP binding"/>
    <property type="evidence" value="ECO:0007669"/>
    <property type="project" value="UniProtKB-KW"/>
</dbReference>
<dbReference type="InterPro" id="IPR003593">
    <property type="entry name" value="AAA+_ATPase"/>
</dbReference>
<dbReference type="CDD" id="cd03216">
    <property type="entry name" value="ABC_Carb_Monos_I"/>
    <property type="match status" value="1"/>
</dbReference>
<keyword evidence="2" id="KW-0677">Repeat</keyword>
<protein>
    <submittedName>
        <fullName evidence="6">Sugar ABC transporter ATP-binding protein</fullName>
    </submittedName>
</protein>
<dbReference type="InterPro" id="IPR027417">
    <property type="entry name" value="P-loop_NTPase"/>
</dbReference>
<keyword evidence="7" id="KW-1185">Reference proteome</keyword>
<dbReference type="CDD" id="cd03215">
    <property type="entry name" value="ABC_Carb_Monos_II"/>
    <property type="match status" value="1"/>
</dbReference>
<evidence type="ECO:0000313" key="6">
    <source>
        <dbReference type="EMBL" id="GAA4701370.1"/>
    </source>
</evidence>
<dbReference type="EMBL" id="BAABIC010000016">
    <property type="protein sequence ID" value="GAA4701370.1"/>
    <property type="molecule type" value="Genomic_DNA"/>
</dbReference>
<dbReference type="PROSITE" id="PS00211">
    <property type="entry name" value="ABC_TRANSPORTER_1"/>
    <property type="match status" value="1"/>
</dbReference>
<dbReference type="Pfam" id="PF00005">
    <property type="entry name" value="ABC_tran"/>
    <property type="match status" value="2"/>
</dbReference>
<keyword evidence="3" id="KW-0547">Nucleotide-binding</keyword>
<feature type="domain" description="ABC transporter" evidence="5">
    <location>
        <begin position="4"/>
        <end position="501"/>
    </location>
</feature>
<dbReference type="InterPro" id="IPR003439">
    <property type="entry name" value="ABC_transporter-like_ATP-bd"/>
</dbReference>
<dbReference type="InterPro" id="IPR050107">
    <property type="entry name" value="ABC_carbohydrate_import_ATPase"/>
</dbReference>
<keyword evidence="1" id="KW-0813">Transport</keyword>
<evidence type="ECO:0000256" key="1">
    <source>
        <dbReference type="ARBA" id="ARBA00022448"/>
    </source>
</evidence>
<gene>
    <name evidence="6" type="ORF">GCM10023215_45340</name>
</gene>
<sequence length="504" mass="54487">MTALAVRGVTKTFGATRALDNVSFEVRTGQIHGLLGGNGSGKSTLIKIMAGVYTADAGELQVGDRSVAADATSPARARQSGLRFVHQSTSTFPELTLAENIAIGDRFPTSAGRVRWSELRRYTAQLLERFEIDAHPRDRLGDLRPADQTMVAIARALQDDTAGLSVLVLDEPTASLPEHEVSVLLDALRRYAAAGQTILYVSHRMDEVLSLTDAMTVLRDGQHVITCSTEGMTEAEMVSHIVGRPVERVFAEPAADPDTVGEPVLEVDGLAGGPLRGIDLNVRAGEIVGIAGLLGTGRTELLRMIFGDHPVEAGTIRLEGSTVRPRTPGEAMRLGIAHVPEHREAEAAFLDMSVRENLSAAEVVKYWVGGRLDRRRERRDADRAIADFAVRTAGQDALMSSLSGGNQQKVVLARWLRRNPRLLLLDEPTQGVDVGARADVYAAIRAAVNDGMAAVVVSSDFDELAHACDRVLVLRDGRVTAEVRGDDLHRHRLTELVYTKEGTP</sequence>
<reference evidence="7" key="1">
    <citation type="journal article" date="2019" name="Int. J. Syst. Evol. Microbiol.">
        <title>The Global Catalogue of Microorganisms (GCM) 10K type strain sequencing project: providing services to taxonomists for standard genome sequencing and annotation.</title>
        <authorList>
            <consortium name="The Broad Institute Genomics Platform"/>
            <consortium name="The Broad Institute Genome Sequencing Center for Infectious Disease"/>
            <person name="Wu L."/>
            <person name="Ma J."/>
        </authorList>
    </citation>
    <scope>NUCLEOTIDE SEQUENCE [LARGE SCALE GENOMIC DNA]</scope>
    <source>
        <strain evidence="7">JCM 18055</strain>
    </source>
</reference>
<dbReference type="PANTHER" id="PTHR43790:SF9">
    <property type="entry name" value="GALACTOFURANOSE TRANSPORTER ATP-BINDING PROTEIN YTFR"/>
    <property type="match status" value="1"/>
</dbReference>
<evidence type="ECO:0000256" key="3">
    <source>
        <dbReference type="ARBA" id="ARBA00022741"/>
    </source>
</evidence>
<proteinExistence type="predicted"/>
<dbReference type="SMART" id="SM00382">
    <property type="entry name" value="AAA"/>
    <property type="match status" value="2"/>
</dbReference>
<dbReference type="InterPro" id="IPR017871">
    <property type="entry name" value="ABC_transporter-like_CS"/>
</dbReference>